<organism evidence="1 2">
    <name type="scientific">Kickxella alabastrina</name>
    <dbReference type="NCBI Taxonomy" id="61397"/>
    <lineage>
        <taxon>Eukaryota</taxon>
        <taxon>Fungi</taxon>
        <taxon>Fungi incertae sedis</taxon>
        <taxon>Zoopagomycota</taxon>
        <taxon>Kickxellomycotina</taxon>
        <taxon>Kickxellomycetes</taxon>
        <taxon>Kickxellales</taxon>
        <taxon>Kickxellaceae</taxon>
        <taxon>Kickxella</taxon>
    </lineage>
</organism>
<reference evidence="1" key="1">
    <citation type="submission" date="2022-07" db="EMBL/GenBank/DDBJ databases">
        <title>Phylogenomic reconstructions and comparative analyses of Kickxellomycotina fungi.</title>
        <authorList>
            <person name="Reynolds N.K."/>
            <person name="Stajich J.E."/>
            <person name="Barry K."/>
            <person name="Grigoriev I.V."/>
            <person name="Crous P."/>
            <person name="Smith M.E."/>
        </authorList>
    </citation>
    <scope>NUCLEOTIDE SEQUENCE</scope>
    <source>
        <strain evidence="1">Benny 63K</strain>
    </source>
</reference>
<comment type="caution">
    <text evidence="1">The sequence shown here is derived from an EMBL/GenBank/DDBJ whole genome shotgun (WGS) entry which is preliminary data.</text>
</comment>
<gene>
    <name evidence="1" type="ORF">LPJ66_003435</name>
</gene>
<evidence type="ECO:0000313" key="2">
    <source>
        <dbReference type="Proteomes" id="UP001150581"/>
    </source>
</evidence>
<proteinExistence type="predicted"/>
<name>A0ACC1IN40_9FUNG</name>
<protein>
    <submittedName>
        <fullName evidence="1">Uncharacterized protein</fullName>
    </submittedName>
</protein>
<evidence type="ECO:0000313" key="1">
    <source>
        <dbReference type="EMBL" id="KAJ1897331.1"/>
    </source>
</evidence>
<keyword evidence="2" id="KW-1185">Reference proteome</keyword>
<dbReference type="EMBL" id="JANBPG010000344">
    <property type="protein sequence ID" value="KAJ1897331.1"/>
    <property type="molecule type" value="Genomic_DNA"/>
</dbReference>
<dbReference type="Proteomes" id="UP001150581">
    <property type="component" value="Unassembled WGS sequence"/>
</dbReference>
<sequence length="201" mass="22391">MPEYIVSSQAYSKAILHSAKYPWATVQGFFLAEKKDTKYRLIDAIALSHTWTQLTPMFDVALQQVQNYAQSLGLVIAGYYVANETPEVIQLSASSAQLAKTLLAINPDAVSFVIDARKFKTGEVPALVPFVFVDTQWKEKEGAFAAKTAGFSLENNQALTTARILVEERAEVGVYDFDEHLDNVSLDWLQNIALNERIRTA</sequence>
<accession>A0ACC1IN40</accession>